<dbReference type="HAMAP" id="MF_01185">
    <property type="entry name" value="FliW"/>
    <property type="match status" value="1"/>
</dbReference>
<comment type="function">
    <text evidence="4">Acts as an anti-CsrA protein, binds CsrA and prevents it from repressing translation of its target genes, one of which is flagellin. Binds to flagellin and participates in the assembly of the flagellum.</text>
</comment>
<dbReference type="PANTHER" id="PTHR39190:SF1">
    <property type="entry name" value="FLAGELLAR ASSEMBLY FACTOR FLIW"/>
    <property type="match status" value="1"/>
</dbReference>
<evidence type="ECO:0000313" key="6">
    <source>
        <dbReference type="Proteomes" id="UP000187074"/>
    </source>
</evidence>
<evidence type="ECO:0000313" key="5">
    <source>
        <dbReference type="EMBL" id="OME91626.1"/>
    </source>
</evidence>
<comment type="subunit">
    <text evidence="4">Interacts with translational regulator CsrA and flagellin(s).</text>
</comment>
<keyword evidence="3 4" id="KW-0810">Translation regulation</keyword>
<evidence type="ECO:0000256" key="1">
    <source>
        <dbReference type="ARBA" id="ARBA00022490"/>
    </source>
</evidence>
<name>A0A1R1AZW3_PAELA</name>
<dbReference type="PANTHER" id="PTHR39190">
    <property type="entry name" value="FLAGELLAR ASSEMBLY FACTOR FLIW"/>
    <property type="match status" value="1"/>
</dbReference>
<evidence type="ECO:0000256" key="4">
    <source>
        <dbReference type="HAMAP-Rule" id="MF_01185"/>
    </source>
</evidence>
<dbReference type="GO" id="GO:0005737">
    <property type="term" value="C:cytoplasm"/>
    <property type="evidence" value="ECO:0007669"/>
    <property type="project" value="UniProtKB-SubCell"/>
</dbReference>
<dbReference type="AlphaFoldDB" id="A0A1R1AZW3"/>
<dbReference type="STRING" id="1401.BK123_19460"/>
<dbReference type="InterPro" id="IPR003775">
    <property type="entry name" value="Flagellar_assembly_factor_FliW"/>
</dbReference>
<protein>
    <recommendedName>
        <fullName evidence="4">Flagellar assembly factor FliW</fullName>
    </recommendedName>
</protein>
<organism evidence="5 6">
    <name type="scientific">Paenibacillus lautus</name>
    <name type="common">Bacillus lautus</name>
    <dbReference type="NCBI Taxonomy" id="1401"/>
    <lineage>
        <taxon>Bacteria</taxon>
        <taxon>Bacillati</taxon>
        <taxon>Bacillota</taxon>
        <taxon>Bacilli</taxon>
        <taxon>Bacillales</taxon>
        <taxon>Paenibacillaceae</taxon>
        <taxon>Paenibacillus</taxon>
    </lineage>
</organism>
<proteinExistence type="inferred from homology"/>
<dbReference type="GO" id="GO:0044780">
    <property type="term" value="P:bacterial-type flagellum assembly"/>
    <property type="evidence" value="ECO:0007669"/>
    <property type="project" value="UniProtKB-UniRule"/>
</dbReference>
<dbReference type="Pfam" id="PF02623">
    <property type="entry name" value="FliW"/>
    <property type="match status" value="1"/>
</dbReference>
<sequence length="140" mass="15905">MLSQFNGIQVSFQGSILGFDELDTFVMEAVEETPFAYLNSIENPELSFLVTPPFQWYKNYELQLSDLLKKRLNTERPEEILVLSIVTIRDPQQASTINLLAPLIINVSRKVGLQHVFHEQTAYKTNSPLFADDQGQGGEE</sequence>
<dbReference type="Gene3D" id="2.30.290.10">
    <property type="entry name" value="BH3618-like"/>
    <property type="match status" value="1"/>
</dbReference>
<keyword evidence="1 4" id="KW-0963">Cytoplasm</keyword>
<dbReference type="EMBL" id="MRTF01000006">
    <property type="protein sequence ID" value="OME91626.1"/>
    <property type="molecule type" value="Genomic_DNA"/>
</dbReference>
<comment type="caution">
    <text evidence="5">The sequence shown here is derived from an EMBL/GenBank/DDBJ whole genome shotgun (WGS) entry which is preliminary data.</text>
</comment>
<dbReference type="OrthoDB" id="9801235at2"/>
<dbReference type="GO" id="GO:0006417">
    <property type="term" value="P:regulation of translation"/>
    <property type="evidence" value="ECO:0007669"/>
    <property type="project" value="UniProtKB-KW"/>
</dbReference>
<reference evidence="5 6" key="1">
    <citation type="submission" date="2016-11" db="EMBL/GenBank/DDBJ databases">
        <title>Paenibacillus species isolates.</title>
        <authorList>
            <person name="Beno S.M."/>
        </authorList>
    </citation>
    <scope>NUCLEOTIDE SEQUENCE [LARGE SCALE GENOMIC DNA]</scope>
    <source>
        <strain evidence="5 6">FSL F4-0100</strain>
    </source>
</reference>
<evidence type="ECO:0000256" key="3">
    <source>
        <dbReference type="ARBA" id="ARBA00022845"/>
    </source>
</evidence>
<keyword evidence="4" id="KW-0143">Chaperone</keyword>
<gene>
    <name evidence="4" type="primary">fliW</name>
    <name evidence="5" type="ORF">BK123_19460</name>
</gene>
<comment type="similarity">
    <text evidence="4">Belongs to the FliW family.</text>
</comment>
<dbReference type="SUPFAM" id="SSF141457">
    <property type="entry name" value="BH3618-like"/>
    <property type="match status" value="1"/>
</dbReference>
<comment type="subcellular location">
    <subcellularLocation>
        <location evidence="4">Cytoplasm</location>
    </subcellularLocation>
</comment>
<dbReference type="RefSeq" id="WP_076324015.1">
    <property type="nucleotide sequence ID" value="NZ_MRTF01000006.1"/>
</dbReference>
<dbReference type="InterPro" id="IPR024046">
    <property type="entry name" value="Flagellar_assmbl_FliW_dom_sf"/>
</dbReference>
<evidence type="ECO:0000256" key="2">
    <source>
        <dbReference type="ARBA" id="ARBA00022795"/>
    </source>
</evidence>
<dbReference type="Proteomes" id="UP000187074">
    <property type="component" value="Unassembled WGS sequence"/>
</dbReference>
<keyword evidence="2 4" id="KW-1005">Bacterial flagellum biogenesis</keyword>
<accession>A0A1R1AZW3</accession>